<dbReference type="Gene3D" id="3.30.160.60">
    <property type="entry name" value="Classic Zinc Finger"/>
    <property type="match status" value="2"/>
</dbReference>
<dbReference type="GO" id="GO:0008270">
    <property type="term" value="F:zinc ion binding"/>
    <property type="evidence" value="ECO:0007669"/>
    <property type="project" value="UniProtKB-KW"/>
</dbReference>
<dbReference type="PROSITE" id="PS00028">
    <property type="entry name" value="ZINC_FINGER_C2H2_1"/>
    <property type="match status" value="2"/>
</dbReference>
<evidence type="ECO:0000313" key="8">
    <source>
        <dbReference type="Proteomes" id="UP000318582"/>
    </source>
</evidence>
<comment type="caution">
    <text evidence="7">The sequence shown here is derived from an EMBL/GenBank/DDBJ whole genome shotgun (WGS) entry which is preliminary data.</text>
</comment>
<dbReference type="EMBL" id="QEAQ01000258">
    <property type="protein sequence ID" value="TPX53035.1"/>
    <property type="molecule type" value="Genomic_DNA"/>
</dbReference>
<dbReference type="AlphaFoldDB" id="A0A507DP68"/>
<keyword evidence="2 4" id="KW-0863">Zinc-finger</keyword>
<gene>
    <name evidence="7" type="ORF">PhCBS80983_g06372</name>
</gene>
<keyword evidence="3" id="KW-0862">Zinc</keyword>
<keyword evidence="1" id="KW-0479">Metal-binding</keyword>
<evidence type="ECO:0000313" key="7">
    <source>
        <dbReference type="EMBL" id="TPX53035.1"/>
    </source>
</evidence>
<name>A0A507DP68_9FUNG</name>
<dbReference type="PROSITE" id="PS50157">
    <property type="entry name" value="ZINC_FINGER_C2H2_2"/>
    <property type="match status" value="3"/>
</dbReference>
<dbReference type="GO" id="GO:0000981">
    <property type="term" value="F:DNA-binding transcription factor activity, RNA polymerase II-specific"/>
    <property type="evidence" value="ECO:0007669"/>
    <property type="project" value="TreeGrafter"/>
</dbReference>
<dbReference type="PANTHER" id="PTHR23235:SF120">
    <property type="entry name" value="KRUPPEL-LIKE FACTOR 15"/>
    <property type="match status" value="1"/>
</dbReference>
<dbReference type="GO" id="GO:0000978">
    <property type="term" value="F:RNA polymerase II cis-regulatory region sequence-specific DNA binding"/>
    <property type="evidence" value="ECO:0007669"/>
    <property type="project" value="TreeGrafter"/>
</dbReference>
<evidence type="ECO:0000256" key="2">
    <source>
        <dbReference type="ARBA" id="ARBA00022771"/>
    </source>
</evidence>
<dbReference type="STRING" id="109895.A0A507DP68"/>
<feature type="domain" description="C2H2-type" evidence="6">
    <location>
        <begin position="297"/>
        <end position="325"/>
    </location>
</feature>
<evidence type="ECO:0000256" key="5">
    <source>
        <dbReference type="SAM" id="MobiDB-lite"/>
    </source>
</evidence>
<feature type="domain" description="C2H2-type" evidence="6">
    <location>
        <begin position="270"/>
        <end position="298"/>
    </location>
</feature>
<evidence type="ECO:0000256" key="1">
    <source>
        <dbReference type="ARBA" id="ARBA00022723"/>
    </source>
</evidence>
<dbReference type="SMART" id="SM00355">
    <property type="entry name" value="ZnF_C2H2"/>
    <property type="match status" value="2"/>
</dbReference>
<protein>
    <recommendedName>
        <fullName evidence="6">C2H2-type domain-containing protein</fullName>
    </recommendedName>
</protein>
<feature type="domain" description="C2H2-type" evidence="6">
    <location>
        <begin position="238"/>
        <end position="267"/>
    </location>
</feature>
<dbReference type="InterPro" id="IPR036236">
    <property type="entry name" value="Znf_C2H2_sf"/>
</dbReference>
<organism evidence="7 8">
    <name type="scientific">Powellomyces hirtus</name>
    <dbReference type="NCBI Taxonomy" id="109895"/>
    <lineage>
        <taxon>Eukaryota</taxon>
        <taxon>Fungi</taxon>
        <taxon>Fungi incertae sedis</taxon>
        <taxon>Chytridiomycota</taxon>
        <taxon>Chytridiomycota incertae sedis</taxon>
        <taxon>Chytridiomycetes</taxon>
        <taxon>Spizellomycetales</taxon>
        <taxon>Powellomycetaceae</taxon>
        <taxon>Powellomyces</taxon>
    </lineage>
</organism>
<proteinExistence type="predicted"/>
<dbReference type="Proteomes" id="UP000318582">
    <property type="component" value="Unassembled WGS sequence"/>
</dbReference>
<keyword evidence="8" id="KW-1185">Reference proteome</keyword>
<reference evidence="7 8" key="1">
    <citation type="journal article" date="2019" name="Sci. Rep.">
        <title>Comparative genomics of chytrid fungi reveal insights into the obligate biotrophic and pathogenic lifestyle of Synchytrium endobioticum.</title>
        <authorList>
            <person name="van de Vossenberg B.T.L.H."/>
            <person name="Warris S."/>
            <person name="Nguyen H.D.T."/>
            <person name="van Gent-Pelzer M.P.E."/>
            <person name="Joly D.L."/>
            <person name="van de Geest H.C."/>
            <person name="Bonants P.J.M."/>
            <person name="Smith D.S."/>
            <person name="Levesque C.A."/>
            <person name="van der Lee T.A.J."/>
        </authorList>
    </citation>
    <scope>NUCLEOTIDE SEQUENCE [LARGE SCALE GENOMIC DNA]</scope>
    <source>
        <strain evidence="7 8">CBS 809.83</strain>
    </source>
</reference>
<accession>A0A507DP68</accession>
<dbReference type="Pfam" id="PF00096">
    <property type="entry name" value="zf-C2H2"/>
    <property type="match status" value="2"/>
</dbReference>
<feature type="region of interest" description="Disordered" evidence="5">
    <location>
        <begin position="203"/>
        <end position="228"/>
    </location>
</feature>
<evidence type="ECO:0000256" key="4">
    <source>
        <dbReference type="PROSITE-ProRule" id="PRU00042"/>
    </source>
</evidence>
<sequence length="328" mass="35823">MTFAPSADFFDLDSCASHSVHGDSFSASNFFDCIDYPDSSPHQNGLYYHPTTLQAPGGLADSGLKTELNNDQAFLGYQPTITVPPNSIYPTPAESPLDFFETPPTNSCSDFDKIFADLLAFDTTPAPTFSPEDSLDSVFGDLPLYDHADSLFPSVAQDALFPSLDNDTFAQTRSTNCVTLSFEQLSALLQAAAESRLSSSPSLESLSHFETASPPPTSRSTSARLSKDAAARRRAPKYICPHPGCGKHFTRHFNLKSHLPLHDPQRPRPFDCSECPKSFFKQNDLARHTATTHGSENQCECSCGKRYSRIDALKRHLKSSGCPDPASP</sequence>
<dbReference type="SUPFAM" id="SSF57667">
    <property type="entry name" value="beta-beta-alpha zinc fingers"/>
    <property type="match status" value="2"/>
</dbReference>
<evidence type="ECO:0000256" key="3">
    <source>
        <dbReference type="ARBA" id="ARBA00022833"/>
    </source>
</evidence>
<dbReference type="InterPro" id="IPR013087">
    <property type="entry name" value="Znf_C2H2_type"/>
</dbReference>
<dbReference type="PANTHER" id="PTHR23235">
    <property type="entry name" value="KRUEPPEL-LIKE TRANSCRIPTION FACTOR"/>
    <property type="match status" value="1"/>
</dbReference>
<evidence type="ECO:0000259" key="6">
    <source>
        <dbReference type="PROSITE" id="PS50157"/>
    </source>
</evidence>